<dbReference type="Pfam" id="PF07110">
    <property type="entry name" value="EthD"/>
    <property type="match status" value="1"/>
</dbReference>
<gene>
    <name evidence="4" type="ORF">GMOD_00006832</name>
</gene>
<dbReference type="SUPFAM" id="SSF54909">
    <property type="entry name" value="Dimeric alpha+beta barrel"/>
    <property type="match status" value="1"/>
</dbReference>
<reference evidence="4 5" key="1">
    <citation type="journal article" date="2014" name="PLoS ONE">
        <title>De novo Genome Assembly of the Fungal Plant Pathogen Pyrenophora semeniperda.</title>
        <authorList>
            <person name="Soliai M.M."/>
            <person name="Meyer S.E."/>
            <person name="Udall J.A."/>
            <person name="Elzinga D.E."/>
            <person name="Hermansen R.A."/>
            <person name="Bodily P.M."/>
            <person name="Hart A.A."/>
            <person name="Coleman C.E."/>
        </authorList>
    </citation>
    <scope>NUCLEOTIDE SEQUENCE [LARGE SCALE GENOMIC DNA]</scope>
    <source>
        <strain evidence="4 5">CCB06</strain>
        <tissue evidence="4">Mycelium</tissue>
    </source>
</reference>
<proteinExistence type="inferred from homology"/>
<dbReference type="EMBL" id="KE747827">
    <property type="protein sequence ID" value="RMZ71690.1"/>
    <property type="molecule type" value="Genomic_DNA"/>
</dbReference>
<evidence type="ECO:0000313" key="4">
    <source>
        <dbReference type="EMBL" id="RMZ71690.1"/>
    </source>
</evidence>
<dbReference type="OrthoDB" id="2519291at2759"/>
<accession>A0A3M7MBC7</accession>
<dbReference type="InterPro" id="IPR009799">
    <property type="entry name" value="EthD_dom"/>
</dbReference>
<name>A0A3M7MBC7_9PLEO</name>
<dbReference type="InterPro" id="IPR011008">
    <property type="entry name" value="Dimeric_a/b-barrel"/>
</dbReference>
<dbReference type="Proteomes" id="UP000265663">
    <property type="component" value="Unassembled WGS sequence"/>
</dbReference>
<evidence type="ECO:0000313" key="5">
    <source>
        <dbReference type="Proteomes" id="UP000265663"/>
    </source>
</evidence>
<feature type="domain" description="EthD" evidence="3">
    <location>
        <begin position="15"/>
        <end position="118"/>
    </location>
</feature>
<keyword evidence="5" id="KW-1185">Reference proteome</keyword>
<organism evidence="4 5">
    <name type="scientific">Pyrenophora seminiperda CCB06</name>
    <dbReference type="NCBI Taxonomy" id="1302712"/>
    <lineage>
        <taxon>Eukaryota</taxon>
        <taxon>Fungi</taxon>
        <taxon>Dikarya</taxon>
        <taxon>Ascomycota</taxon>
        <taxon>Pezizomycotina</taxon>
        <taxon>Dothideomycetes</taxon>
        <taxon>Pleosporomycetidae</taxon>
        <taxon>Pleosporales</taxon>
        <taxon>Pleosporineae</taxon>
        <taxon>Pleosporaceae</taxon>
        <taxon>Pyrenophora</taxon>
    </lineage>
</organism>
<feature type="region of interest" description="Disordered" evidence="2">
    <location>
        <begin position="136"/>
        <end position="162"/>
    </location>
</feature>
<dbReference type="GO" id="GO:0016491">
    <property type="term" value="F:oxidoreductase activity"/>
    <property type="evidence" value="ECO:0007669"/>
    <property type="project" value="InterPro"/>
</dbReference>
<evidence type="ECO:0000259" key="3">
    <source>
        <dbReference type="Pfam" id="PF07110"/>
    </source>
</evidence>
<evidence type="ECO:0000256" key="1">
    <source>
        <dbReference type="ARBA" id="ARBA00005986"/>
    </source>
</evidence>
<dbReference type="Gene3D" id="3.30.70.100">
    <property type="match status" value="1"/>
</dbReference>
<evidence type="ECO:0000256" key="2">
    <source>
        <dbReference type="SAM" id="MobiDB-lite"/>
    </source>
</evidence>
<dbReference type="AlphaFoldDB" id="A0A3M7MBC7"/>
<comment type="similarity">
    <text evidence="1">Belongs to the tpcK family.</text>
</comment>
<sequence>MTYTIVLFITRNHVLSSDEFRDYYEHKHIPLALSLLAPHWPISFTRRYLARISRKGFGGPANPDRPPLMLRGTMNELDCDCIAEMSFKSEAHFQEFYKCAYAKENAALLARDEEKFLEADMTKIIVVGETWSTDEQGVSTSEIGYVQKDARSDSETSGSSYS</sequence>
<protein>
    <submittedName>
        <fullName evidence="4">Dimeric alpha-beta barrel</fullName>
    </submittedName>
</protein>